<dbReference type="GO" id="GO:0016791">
    <property type="term" value="F:phosphatase activity"/>
    <property type="evidence" value="ECO:0007669"/>
    <property type="project" value="TreeGrafter"/>
</dbReference>
<dbReference type="EMBL" id="SNZH01000002">
    <property type="protein sequence ID" value="TDR47501.1"/>
    <property type="molecule type" value="Genomic_DNA"/>
</dbReference>
<dbReference type="PANTHER" id="PTHR42850:SF7">
    <property type="entry name" value="BIS(5'-NUCLEOSYL)-TETRAPHOSPHATASE PRPE [ASYMMETRICAL]"/>
    <property type="match status" value="1"/>
</dbReference>
<dbReference type="Gene3D" id="3.60.21.10">
    <property type="match status" value="1"/>
</dbReference>
<name>A0A4R6Z6V4_9GAMM</name>
<evidence type="ECO:0000313" key="2">
    <source>
        <dbReference type="EMBL" id="TDR47501.1"/>
    </source>
</evidence>
<accession>A0A4R6Z6V4</accession>
<gene>
    <name evidence="2" type="ORF">DFR29_102161</name>
</gene>
<dbReference type="AlphaFoldDB" id="A0A4R6Z6V4"/>
<dbReference type="InterPro" id="IPR029052">
    <property type="entry name" value="Metallo-depent_PP-like"/>
</dbReference>
<reference evidence="2 3" key="1">
    <citation type="submission" date="2019-03" db="EMBL/GenBank/DDBJ databases">
        <title>Genomic Encyclopedia of Type Strains, Phase IV (KMG-IV): sequencing the most valuable type-strain genomes for metagenomic binning, comparative biology and taxonomic classification.</title>
        <authorList>
            <person name="Goeker M."/>
        </authorList>
    </citation>
    <scope>NUCLEOTIDE SEQUENCE [LARGE SCALE GENOMIC DNA]</scope>
    <source>
        <strain evidence="2 3">DSM 21667</strain>
    </source>
</reference>
<organism evidence="2 3">
    <name type="scientific">Tahibacter aquaticus</name>
    <dbReference type="NCBI Taxonomy" id="520092"/>
    <lineage>
        <taxon>Bacteria</taxon>
        <taxon>Pseudomonadati</taxon>
        <taxon>Pseudomonadota</taxon>
        <taxon>Gammaproteobacteria</taxon>
        <taxon>Lysobacterales</taxon>
        <taxon>Rhodanobacteraceae</taxon>
        <taxon>Tahibacter</taxon>
    </lineage>
</organism>
<feature type="domain" description="Calcineurin-like phosphoesterase" evidence="1">
    <location>
        <begin position="6"/>
        <end position="133"/>
    </location>
</feature>
<dbReference type="RefSeq" id="WP_166653856.1">
    <property type="nucleotide sequence ID" value="NZ_SNZH01000002.1"/>
</dbReference>
<keyword evidence="3" id="KW-1185">Reference proteome</keyword>
<dbReference type="GO" id="GO:0005737">
    <property type="term" value="C:cytoplasm"/>
    <property type="evidence" value="ECO:0007669"/>
    <property type="project" value="TreeGrafter"/>
</dbReference>
<dbReference type="Pfam" id="PF00149">
    <property type="entry name" value="Metallophos"/>
    <property type="match status" value="1"/>
</dbReference>
<protein>
    <submittedName>
        <fullName evidence="2">Calcineurin-like phosphoesterase family protein</fullName>
    </submittedName>
</protein>
<evidence type="ECO:0000259" key="1">
    <source>
        <dbReference type="Pfam" id="PF00149"/>
    </source>
</evidence>
<evidence type="ECO:0000313" key="3">
    <source>
        <dbReference type="Proteomes" id="UP000295293"/>
    </source>
</evidence>
<dbReference type="InterPro" id="IPR050126">
    <property type="entry name" value="Ap4A_hydrolase"/>
</dbReference>
<dbReference type="SUPFAM" id="SSF56300">
    <property type="entry name" value="Metallo-dependent phosphatases"/>
    <property type="match status" value="1"/>
</dbReference>
<comment type="caution">
    <text evidence="2">The sequence shown here is derived from an EMBL/GenBank/DDBJ whole genome shotgun (WGS) entry which is preliminary data.</text>
</comment>
<sequence>MAYYDLIGDVHGCAGTLRILLHELGYRSRAGTWRHPERRAIFVGDLIDRGPRQRETVDLVRRMSDEGAALCIMGNHEWNAIAYATPRADGSGYLREHSAKYRYHHQAFLDAYRHDEAGRRDALAWFRRLPLWLDLGVLRVVHATWDATAMQRLQRVYGAPAFGEGLLHDAFVPGSWQSQAIDCLLQGEQVSLNEGVSVADRFGIQRQSVRIRWWGSRAASLREAHLGPRASRRLVPDIALATAHWVGYGEDQPPVFFGHYWLDGQPTALAPNVACLDYSVAAPDGVLAAYRWSGEAVLDDRHFVVVPRQED</sequence>
<proteinExistence type="predicted"/>
<dbReference type="PANTHER" id="PTHR42850">
    <property type="entry name" value="METALLOPHOSPHOESTERASE"/>
    <property type="match status" value="1"/>
</dbReference>
<dbReference type="Proteomes" id="UP000295293">
    <property type="component" value="Unassembled WGS sequence"/>
</dbReference>
<dbReference type="InterPro" id="IPR004843">
    <property type="entry name" value="Calcineurin-like_PHP"/>
</dbReference>